<feature type="compositionally biased region" description="Polar residues" evidence="1">
    <location>
        <begin position="1"/>
        <end position="28"/>
    </location>
</feature>
<dbReference type="Gene3D" id="1.20.5.420">
    <property type="entry name" value="Immunoglobulin FC, subunit C"/>
    <property type="match status" value="1"/>
</dbReference>
<dbReference type="AlphaFoldDB" id="A0A2X2K6H1"/>
<dbReference type="EMBL" id="UAUX01000011">
    <property type="protein sequence ID" value="SPZ99821.1"/>
    <property type="molecule type" value="Genomic_DNA"/>
</dbReference>
<proteinExistence type="predicted"/>
<accession>A0A2X2K6H1</accession>
<reference evidence="3 4" key="1">
    <citation type="submission" date="2018-06" db="EMBL/GenBank/DDBJ databases">
        <authorList>
            <consortium name="Pathogen Informatics"/>
            <person name="Doyle S."/>
        </authorList>
    </citation>
    <scope>NUCLEOTIDE SEQUENCE [LARGE SCALE GENOMIC DNA]</scope>
    <source>
        <strain evidence="3 4">NCTC7878</strain>
    </source>
</reference>
<protein>
    <submittedName>
        <fullName evidence="3">Extracellular matrix binding protein</fullName>
    </submittedName>
</protein>
<gene>
    <name evidence="3" type="primary">ebhA_3</name>
    <name evidence="3" type="ORF">NCTC7878_02970</name>
</gene>
<dbReference type="Pfam" id="PF01468">
    <property type="entry name" value="GA"/>
    <property type="match status" value="1"/>
</dbReference>
<name>A0A2X2K6H1_STAAU</name>
<evidence type="ECO:0000256" key="1">
    <source>
        <dbReference type="SAM" id="MobiDB-lite"/>
    </source>
</evidence>
<evidence type="ECO:0000259" key="2">
    <source>
        <dbReference type="Pfam" id="PF01468"/>
    </source>
</evidence>
<feature type="region of interest" description="Disordered" evidence="1">
    <location>
        <begin position="1"/>
        <end position="35"/>
    </location>
</feature>
<feature type="domain" description="Protein G-related albumin-binding (GA) module" evidence="2">
    <location>
        <begin position="1"/>
        <end position="27"/>
    </location>
</feature>
<evidence type="ECO:0000313" key="4">
    <source>
        <dbReference type="Proteomes" id="UP000249913"/>
    </source>
</evidence>
<dbReference type="InterPro" id="IPR002988">
    <property type="entry name" value="GA_module"/>
</dbReference>
<sequence>MTHLSDAQKQSITVQIDNATQVTGVQSGERQRDKS</sequence>
<evidence type="ECO:0000313" key="3">
    <source>
        <dbReference type="EMBL" id="SPZ99821.1"/>
    </source>
</evidence>
<dbReference type="Proteomes" id="UP000249913">
    <property type="component" value="Unassembled WGS sequence"/>
</dbReference>
<organism evidence="3 4">
    <name type="scientific">Staphylococcus aureus</name>
    <dbReference type="NCBI Taxonomy" id="1280"/>
    <lineage>
        <taxon>Bacteria</taxon>
        <taxon>Bacillati</taxon>
        <taxon>Bacillota</taxon>
        <taxon>Bacilli</taxon>
        <taxon>Bacillales</taxon>
        <taxon>Staphylococcaceae</taxon>
        <taxon>Staphylococcus</taxon>
    </lineage>
</organism>